<reference evidence="1 2" key="1">
    <citation type="submission" date="2018-08" db="EMBL/GenBank/DDBJ databases">
        <title>A genome reference for cultivated species of the human gut microbiota.</title>
        <authorList>
            <person name="Zou Y."/>
            <person name="Xue W."/>
            <person name="Luo G."/>
        </authorList>
    </citation>
    <scope>NUCLEOTIDE SEQUENCE [LARGE SCALE GENOMIC DNA]</scope>
    <source>
        <strain evidence="1 2">AM16-54</strain>
    </source>
</reference>
<protein>
    <submittedName>
        <fullName evidence="1">Uncharacterized protein</fullName>
    </submittedName>
</protein>
<gene>
    <name evidence="1" type="ORF">DW192_00575</name>
</gene>
<dbReference type="AlphaFoldDB" id="A0A3R6LHR2"/>
<proteinExistence type="predicted"/>
<accession>A0A3R6LHR2</accession>
<organism evidence="1 2">
    <name type="scientific">Segatella copri</name>
    <dbReference type="NCBI Taxonomy" id="165179"/>
    <lineage>
        <taxon>Bacteria</taxon>
        <taxon>Pseudomonadati</taxon>
        <taxon>Bacteroidota</taxon>
        <taxon>Bacteroidia</taxon>
        <taxon>Bacteroidales</taxon>
        <taxon>Prevotellaceae</taxon>
        <taxon>Segatella</taxon>
    </lineage>
</organism>
<dbReference type="InterPro" id="IPR046552">
    <property type="entry name" value="DUF6706"/>
</dbReference>
<dbReference type="Proteomes" id="UP000284548">
    <property type="component" value="Unassembled WGS sequence"/>
</dbReference>
<dbReference type="RefSeq" id="WP_118253098.1">
    <property type="nucleotide sequence ID" value="NZ_JAQEAK010000069.1"/>
</dbReference>
<evidence type="ECO:0000313" key="1">
    <source>
        <dbReference type="EMBL" id="RHH85260.1"/>
    </source>
</evidence>
<name>A0A3R6LHR2_9BACT</name>
<dbReference type="Pfam" id="PF20449">
    <property type="entry name" value="DUF6706"/>
    <property type="match status" value="1"/>
</dbReference>
<dbReference type="EMBL" id="QRKB01000001">
    <property type="protein sequence ID" value="RHH85260.1"/>
    <property type="molecule type" value="Genomic_DNA"/>
</dbReference>
<comment type="caution">
    <text evidence="1">The sequence shown here is derived from an EMBL/GenBank/DDBJ whole genome shotgun (WGS) entry which is preliminary data.</text>
</comment>
<sequence>MKIREYISQKLRAWNITDAQLEDISLGIDLDEEYTSDNSQVVGKAMISVIEELMLAPYMSNVNENGFSVSWDYSRIGQYYMWLCRKYGVTPDNEVVAALGLSTITDKSDIW</sequence>
<evidence type="ECO:0000313" key="2">
    <source>
        <dbReference type="Proteomes" id="UP000284548"/>
    </source>
</evidence>